<dbReference type="GO" id="GO:0019693">
    <property type="term" value="P:ribose phosphate metabolic process"/>
    <property type="evidence" value="ECO:0007669"/>
    <property type="project" value="TreeGrafter"/>
</dbReference>
<dbReference type="GO" id="GO:0006753">
    <property type="term" value="P:nucleoside phosphate metabolic process"/>
    <property type="evidence" value="ECO:0007669"/>
    <property type="project" value="TreeGrafter"/>
</dbReference>
<comment type="cofactor">
    <cofactor evidence="1 3">
        <name>Mg(2+)</name>
        <dbReference type="ChEBI" id="CHEBI:18420"/>
    </cofactor>
</comment>
<evidence type="ECO:0000313" key="6">
    <source>
        <dbReference type="EMBL" id="XBJ29931.1"/>
    </source>
</evidence>
<name>A0AAU7EA83_9BACT</name>
<evidence type="ECO:0000256" key="1">
    <source>
        <dbReference type="ARBA" id="ARBA00001946"/>
    </source>
</evidence>
<keyword evidence="3" id="KW-0460">Magnesium</keyword>
<feature type="binding site" evidence="3">
    <location>
        <position position="104"/>
    </location>
    <ligand>
        <name>Mg(2+)</name>
        <dbReference type="ChEBI" id="CHEBI:18420"/>
        <label>2</label>
    </ligand>
</feature>
<dbReference type="GO" id="GO:0008768">
    <property type="term" value="F:UDP-sugar diphosphatase activity"/>
    <property type="evidence" value="ECO:0007669"/>
    <property type="project" value="TreeGrafter"/>
</dbReference>
<dbReference type="Gene3D" id="3.90.79.10">
    <property type="entry name" value="Nucleoside Triphosphate Pyrophosphohydrolase"/>
    <property type="match status" value="1"/>
</dbReference>
<dbReference type="InterPro" id="IPR000086">
    <property type="entry name" value="NUDIX_hydrolase_dom"/>
</dbReference>
<dbReference type="InterPro" id="IPR015797">
    <property type="entry name" value="NUDIX_hydrolase-like_dom_sf"/>
</dbReference>
<dbReference type="GO" id="GO:0046872">
    <property type="term" value="F:metal ion binding"/>
    <property type="evidence" value="ECO:0007669"/>
    <property type="project" value="UniProtKB-KW"/>
</dbReference>
<evidence type="ECO:0000256" key="3">
    <source>
        <dbReference type="PIRSR" id="PIRSR604385-2"/>
    </source>
</evidence>
<keyword evidence="2 6" id="KW-0378">Hydrolase</keyword>
<dbReference type="InterPro" id="IPR004385">
    <property type="entry name" value="NDP_pyrophosphatase"/>
</dbReference>
<feature type="binding site" evidence="3">
    <location>
        <position position="108"/>
    </location>
    <ligand>
        <name>Mg(2+)</name>
        <dbReference type="ChEBI" id="CHEBI:18420"/>
        <label>1</label>
    </ligand>
</feature>
<feature type="domain" description="Nudix hydrolase" evidence="5">
    <location>
        <begin position="37"/>
        <end position="188"/>
    </location>
</feature>
<organism evidence="6">
    <name type="scientific">Campylobacter sp. CCS1377</name>
    <dbReference type="NCBI Taxonomy" id="3158229"/>
    <lineage>
        <taxon>Bacteria</taxon>
        <taxon>Pseudomonadati</taxon>
        <taxon>Campylobacterota</taxon>
        <taxon>Epsilonproteobacteria</taxon>
        <taxon>Campylobacterales</taxon>
        <taxon>Campylobacteraceae</taxon>
        <taxon>Campylobacter</taxon>
    </lineage>
</organism>
<feature type="binding site" evidence="3">
    <location>
        <position position="155"/>
    </location>
    <ligand>
        <name>Mg(2+)</name>
        <dbReference type="ChEBI" id="CHEBI:18420"/>
        <label>1</label>
    </ligand>
</feature>
<dbReference type="PANTHER" id="PTHR11839:SF15">
    <property type="entry name" value="URIDINE DIPHOSPHATE GLUCOSE PYROPHOSPHATASE NUDT14"/>
    <property type="match status" value="1"/>
</dbReference>
<feature type="short sequence motif" description="Nudix box" evidence="4">
    <location>
        <begin position="89"/>
        <end position="111"/>
    </location>
</feature>
<accession>A0AAU7EA83</accession>
<sequence>MKISNIKELEFKDSIYIKPKRYSFTNDGKNCVWDFIEAMDSVSILLYHKSLQSFVFVKQFRIALWFHQQKDANYIKDDNMGYTIELCSGLVDKQLSLEQIAKEECIEELGYSPKKLEKIGEFYTGFGSGASKQTLYFAEIDEEDKISNGGGICEEVIESVFVKIEDFQEFVTKITRSPLLDYACLWFINKANSNI</sequence>
<dbReference type="PANTHER" id="PTHR11839">
    <property type="entry name" value="UDP/ADP-SUGAR PYROPHOSPHATASE"/>
    <property type="match status" value="1"/>
</dbReference>
<evidence type="ECO:0000256" key="4">
    <source>
        <dbReference type="PIRSR" id="PIRSR604385-3"/>
    </source>
</evidence>
<dbReference type="EC" id="3.6.-.-" evidence="6"/>
<evidence type="ECO:0000256" key="2">
    <source>
        <dbReference type="ARBA" id="ARBA00022801"/>
    </source>
</evidence>
<reference evidence="6" key="1">
    <citation type="submission" date="2024-05" db="EMBL/GenBank/DDBJ databases">
        <title>Campylobacter coli isolated from environmental waters in Slovenia.</title>
        <authorList>
            <person name="Zautner A.E."/>
            <person name="Bunk B."/>
            <person name="Riedel T."/>
            <person name="Sproeer C."/>
        </authorList>
    </citation>
    <scope>NUCLEOTIDE SEQUENCE</scope>
    <source>
        <strain evidence="6">CCS1377</strain>
    </source>
</reference>
<dbReference type="SUPFAM" id="SSF55811">
    <property type="entry name" value="Nudix"/>
    <property type="match status" value="1"/>
</dbReference>
<evidence type="ECO:0000259" key="5">
    <source>
        <dbReference type="PROSITE" id="PS51462"/>
    </source>
</evidence>
<gene>
    <name evidence="6" type="ORF">AAH949_03615</name>
</gene>
<dbReference type="RefSeq" id="WP_134239382.1">
    <property type="nucleotide sequence ID" value="NZ_CP155620.1"/>
</dbReference>
<dbReference type="PROSITE" id="PS51462">
    <property type="entry name" value="NUDIX"/>
    <property type="match status" value="1"/>
</dbReference>
<keyword evidence="3" id="KW-0479">Metal-binding</keyword>
<proteinExistence type="predicted"/>
<dbReference type="CDD" id="cd18887">
    <property type="entry name" value="NUDIX_UGPPase_Nudt14"/>
    <property type="match status" value="1"/>
</dbReference>
<dbReference type="EMBL" id="CP155620">
    <property type="protein sequence ID" value="XBJ29931.1"/>
    <property type="molecule type" value="Genomic_DNA"/>
</dbReference>
<dbReference type="NCBIfam" id="TIGR00052">
    <property type="entry name" value="nudix-type nucleoside diphosphatase, YffH/AdpP family"/>
    <property type="match status" value="1"/>
</dbReference>
<protein>
    <submittedName>
        <fullName evidence="6">NUDIX hydrolase</fullName>
        <ecNumber evidence="6">3.6.-.-</ecNumber>
    </submittedName>
</protein>
<dbReference type="AlphaFoldDB" id="A0AAU7EA83"/>